<evidence type="ECO:0000256" key="4">
    <source>
        <dbReference type="ARBA" id="ARBA00024746"/>
    </source>
</evidence>
<dbReference type="Pfam" id="PF13860">
    <property type="entry name" value="FlgD_ig"/>
    <property type="match status" value="1"/>
</dbReference>
<evidence type="ECO:0000256" key="2">
    <source>
        <dbReference type="ARBA" id="ARBA00016013"/>
    </source>
</evidence>
<keyword evidence="8" id="KW-0969">Cilium</keyword>
<dbReference type="InterPro" id="IPR025965">
    <property type="entry name" value="FlgD/Vpr_Ig-like"/>
</dbReference>
<protein>
    <recommendedName>
        <fullName evidence="2 5">Basal-body rod modification protein FlgD</fullName>
    </recommendedName>
</protein>
<evidence type="ECO:0000256" key="1">
    <source>
        <dbReference type="ARBA" id="ARBA00010577"/>
    </source>
</evidence>
<comment type="function">
    <text evidence="4 5">Required for flagellar hook formation. May act as a scaffolding protein.</text>
</comment>
<dbReference type="Gene3D" id="2.30.30.910">
    <property type="match status" value="1"/>
</dbReference>
<comment type="similarity">
    <text evidence="1 5">Belongs to the FlgD family.</text>
</comment>
<organism evidence="8 9">
    <name type="scientific">Methylomonas methanica</name>
    <dbReference type="NCBI Taxonomy" id="421"/>
    <lineage>
        <taxon>Bacteria</taxon>
        <taxon>Pseudomonadati</taxon>
        <taxon>Pseudomonadota</taxon>
        <taxon>Gammaproteobacteria</taxon>
        <taxon>Methylococcales</taxon>
        <taxon>Methylococcaceae</taxon>
        <taxon>Methylomonas</taxon>
    </lineage>
</organism>
<dbReference type="Gene3D" id="2.60.40.4070">
    <property type="match status" value="1"/>
</dbReference>
<dbReference type="Proteomes" id="UP000078090">
    <property type="component" value="Unassembled WGS sequence"/>
</dbReference>
<dbReference type="InterPro" id="IPR005648">
    <property type="entry name" value="FlgD"/>
</dbReference>
<evidence type="ECO:0000313" key="8">
    <source>
        <dbReference type="EMBL" id="OAH99237.1"/>
    </source>
</evidence>
<accession>A0A177M0I2</accession>
<dbReference type="AlphaFoldDB" id="A0A177M0I2"/>
<dbReference type="InterPro" id="IPR025963">
    <property type="entry name" value="FLgD_Tudor"/>
</dbReference>
<feature type="domain" description="FlgD/Vpr Ig-like" evidence="6">
    <location>
        <begin position="111"/>
        <end position="180"/>
    </location>
</feature>
<dbReference type="Pfam" id="PF13861">
    <property type="entry name" value="FLgD_tudor"/>
    <property type="match status" value="1"/>
</dbReference>
<proteinExistence type="inferred from homology"/>
<gene>
    <name evidence="8" type="ORF">A1332_19865</name>
</gene>
<evidence type="ECO:0000256" key="5">
    <source>
        <dbReference type="RuleBase" id="RU362076"/>
    </source>
</evidence>
<dbReference type="GO" id="GO:0044781">
    <property type="term" value="P:bacterial-type flagellum organization"/>
    <property type="evidence" value="ECO:0007669"/>
    <property type="project" value="UniProtKB-UniRule"/>
</dbReference>
<dbReference type="Pfam" id="PF03963">
    <property type="entry name" value="FlgD"/>
    <property type="match status" value="1"/>
</dbReference>
<keyword evidence="8" id="KW-0966">Cell projection</keyword>
<dbReference type="OrthoDB" id="9785233at2"/>
<evidence type="ECO:0000259" key="7">
    <source>
        <dbReference type="Pfam" id="PF13861"/>
    </source>
</evidence>
<keyword evidence="8" id="KW-0282">Flagellum</keyword>
<name>A0A177M0I2_METMH</name>
<feature type="domain" description="FlgD Tudor-like" evidence="7">
    <location>
        <begin position="86"/>
        <end position="223"/>
    </location>
</feature>
<dbReference type="EMBL" id="LUUG01000103">
    <property type="protein sequence ID" value="OAH99237.1"/>
    <property type="molecule type" value="Genomic_DNA"/>
</dbReference>
<comment type="caution">
    <text evidence="8">The sequence shown here is derived from an EMBL/GenBank/DDBJ whole genome shotgun (WGS) entry which is preliminary data.</text>
</comment>
<sequence length="226" mass="23296">MSSAIDTFNSLGLATTGSGTAKGVQKQTLGQDQFLKLLTTQMTHQDPMKPMDNGEFLGQMAQFSTVSGIQDLQASFKDFASSLSSDQALQAAGLVGRHVSAPAKEALLGAGGSVSGDFEMPSSSPNVSVKIINPQTGAIVRELDMGAQAAGTTTFEWDGKDSSKQLADPGVYKIQAEAKIGGVNTVLATNIKSLVKSVTLGGGSGGLQVNLDGVGTVKFSQIKQIL</sequence>
<dbReference type="RefSeq" id="WP_064010037.1">
    <property type="nucleotide sequence ID" value="NZ_LUUG01000103.1"/>
</dbReference>
<evidence type="ECO:0000313" key="9">
    <source>
        <dbReference type="Proteomes" id="UP000078090"/>
    </source>
</evidence>
<evidence type="ECO:0000259" key="6">
    <source>
        <dbReference type="Pfam" id="PF13860"/>
    </source>
</evidence>
<keyword evidence="3 5" id="KW-1005">Bacterial flagellum biogenesis</keyword>
<evidence type="ECO:0000256" key="3">
    <source>
        <dbReference type="ARBA" id="ARBA00022795"/>
    </source>
</evidence>
<reference evidence="8 9" key="1">
    <citation type="submission" date="2016-03" db="EMBL/GenBank/DDBJ databases">
        <authorList>
            <person name="Ploux O."/>
        </authorList>
    </citation>
    <scope>NUCLEOTIDE SEQUENCE [LARGE SCALE GENOMIC DNA]</scope>
    <source>
        <strain evidence="8 9">R-45363</strain>
    </source>
</reference>